<dbReference type="InterPro" id="IPR006597">
    <property type="entry name" value="Sel1-like"/>
</dbReference>
<dbReference type="EMBL" id="JAHXRI010000010">
    <property type="protein sequence ID" value="MBZ1351200.1"/>
    <property type="molecule type" value="Genomic_DNA"/>
</dbReference>
<dbReference type="Pfam" id="PF00656">
    <property type="entry name" value="Peptidase_C14"/>
    <property type="match status" value="1"/>
</dbReference>
<dbReference type="SUPFAM" id="SSF52129">
    <property type="entry name" value="Caspase-like"/>
    <property type="match status" value="1"/>
</dbReference>
<dbReference type="PANTHER" id="PTHR22576:SF37">
    <property type="entry name" value="MUCOSA-ASSOCIATED LYMPHOID TISSUE LYMPHOMA TRANSLOCATION PROTEIN 1"/>
    <property type="match status" value="1"/>
</dbReference>
<keyword evidence="2" id="KW-0732">Signal</keyword>
<dbReference type="PANTHER" id="PTHR22576">
    <property type="entry name" value="MUCOSA ASSOCIATED LYMPHOID TISSUE LYMPHOMA TRANSLOCATION PROTEIN 1/PARACASPASE"/>
    <property type="match status" value="1"/>
</dbReference>
<dbReference type="InterPro" id="IPR029030">
    <property type="entry name" value="Caspase-like_dom_sf"/>
</dbReference>
<sequence>MNWILLLICSLMLGFANASTPPDAIDYFINKQYEKALPIFLEAAKSGDTKSQSYVARIFINGLGTQQNFNTALYWATKAAANNDPIGQGILGYLYLNGYGGLIQDNVKAMSYFRRAADQDNVVAIARYSQIVLQGHTKRGLDEIEKALEKDKSVSGSLVLMNLYGNGLYKPSNLYKSIPYALESIRRGASSPIWYIIDNSRFLQFSDVLNAAWLKALYDLQNPEIKDFPDYSDELEAAIESLKPEEIQEVRAMSLSELVAKTDRFLGEHKKKYGPIQASDLIDEGWRQFVGQRGDVNEPFAQLLMEEGLKKAIAIGQQDLVSHARNNLGVLFGAAVNPIVRNKRLAQVHILDGAESKYGPDNLIWFAYEGKIDLSEMQYTVLLKRYKELEGEDHILQSLGPLPADLRNKPHEIIQYLIKKYNEQPNDQLAEQIADMLEDNFANPADLAQAKIWYEVRQRLQGADADSRLHRMDKIIAGHYVKDMPDMRKAIDDLYEIRESNPLDTLNEMQSLMDQGHGAFAAGTPKRYALVIGNSQYQSGRLSNSLNDASLIADKLRGFGFDVTFATNLNRKSFMSALMNFSYKAKNAGVTVFYYSGHGMQLGGVNYLLPTDIDFKSKENIVAMDGISLNDVIRRNLPGKTKIVFLDACRTKPFESSTSAFANHGLAPMNVPRGTLISFATKDGGVAFDGTAGRNSPYTAALANLIGEKEDIAILLRNVRDSVLKATSGKQEPWEYGSLGAGKLVLSDFARQ</sequence>
<feature type="domain" description="Caspase family p20" evidence="3">
    <location>
        <begin position="525"/>
        <end position="650"/>
    </location>
</feature>
<dbReference type="PROSITE" id="PS50208">
    <property type="entry name" value="CASPASE_P20"/>
    <property type="match status" value="1"/>
</dbReference>
<evidence type="ECO:0000256" key="1">
    <source>
        <dbReference type="ARBA" id="ARBA00010134"/>
    </source>
</evidence>
<keyword evidence="5" id="KW-1185">Reference proteome</keyword>
<dbReference type="SMART" id="SM00115">
    <property type="entry name" value="CASc"/>
    <property type="match status" value="1"/>
</dbReference>
<dbReference type="Pfam" id="PF08238">
    <property type="entry name" value="Sel1"/>
    <property type="match status" value="2"/>
</dbReference>
<protein>
    <submittedName>
        <fullName evidence="4">Caspase family protein</fullName>
    </submittedName>
</protein>
<reference evidence="4" key="1">
    <citation type="submission" date="2021-07" db="EMBL/GenBank/DDBJ databases">
        <title>New genus and species of the family Alcaligenaceae.</title>
        <authorList>
            <person name="Hahn M.W."/>
        </authorList>
    </citation>
    <scope>NUCLEOTIDE SEQUENCE</scope>
    <source>
        <strain evidence="4">LF4-65</strain>
    </source>
</reference>
<dbReference type="InterPro" id="IPR001309">
    <property type="entry name" value="Pept_C14_p20"/>
</dbReference>
<dbReference type="InterPro" id="IPR052039">
    <property type="entry name" value="Caspase-related_regulators"/>
</dbReference>
<dbReference type="Proteomes" id="UP000739565">
    <property type="component" value="Unassembled WGS sequence"/>
</dbReference>
<dbReference type="RefSeq" id="WP_259661615.1">
    <property type="nucleotide sequence ID" value="NZ_JAHXRI010000010.1"/>
</dbReference>
<proteinExistence type="inferred from homology"/>
<dbReference type="SUPFAM" id="SSF81901">
    <property type="entry name" value="HCP-like"/>
    <property type="match status" value="1"/>
</dbReference>
<dbReference type="Gene3D" id="3.40.50.1460">
    <property type="match status" value="1"/>
</dbReference>
<dbReference type="GO" id="GO:0006508">
    <property type="term" value="P:proteolysis"/>
    <property type="evidence" value="ECO:0007669"/>
    <property type="project" value="InterPro"/>
</dbReference>
<dbReference type="InterPro" id="IPR011990">
    <property type="entry name" value="TPR-like_helical_dom_sf"/>
</dbReference>
<evidence type="ECO:0000259" key="3">
    <source>
        <dbReference type="PROSITE" id="PS50208"/>
    </source>
</evidence>
<evidence type="ECO:0000256" key="2">
    <source>
        <dbReference type="SAM" id="SignalP"/>
    </source>
</evidence>
<dbReference type="GO" id="GO:0004197">
    <property type="term" value="F:cysteine-type endopeptidase activity"/>
    <property type="evidence" value="ECO:0007669"/>
    <property type="project" value="InterPro"/>
</dbReference>
<comment type="caution">
    <text evidence="4">The sequence shown here is derived from an EMBL/GenBank/DDBJ whole genome shotgun (WGS) entry which is preliminary data.</text>
</comment>
<gene>
    <name evidence="4" type="ORF">KZZ10_11130</name>
</gene>
<dbReference type="AlphaFoldDB" id="A0A953T394"/>
<evidence type="ECO:0000313" key="4">
    <source>
        <dbReference type="EMBL" id="MBZ1351200.1"/>
    </source>
</evidence>
<feature type="chain" id="PRO_5037211154" evidence="2">
    <location>
        <begin position="19"/>
        <end position="752"/>
    </location>
</feature>
<dbReference type="InterPro" id="IPR011600">
    <property type="entry name" value="Pept_C14_caspase"/>
</dbReference>
<name>A0A953T394_9BURK</name>
<dbReference type="Gene3D" id="1.25.40.10">
    <property type="entry name" value="Tetratricopeptide repeat domain"/>
    <property type="match status" value="1"/>
</dbReference>
<comment type="similarity">
    <text evidence="1">Belongs to the peptidase C14A family.</text>
</comment>
<accession>A0A953T394</accession>
<organism evidence="4 5">
    <name type="scientific">Zwartia hollandica</name>
    <dbReference type="NCBI Taxonomy" id="324606"/>
    <lineage>
        <taxon>Bacteria</taxon>
        <taxon>Pseudomonadati</taxon>
        <taxon>Pseudomonadota</taxon>
        <taxon>Betaproteobacteria</taxon>
        <taxon>Burkholderiales</taxon>
        <taxon>Alcaligenaceae</taxon>
        <taxon>Zwartia</taxon>
    </lineage>
</organism>
<evidence type="ECO:0000313" key="5">
    <source>
        <dbReference type="Proteomes" id="UP000739565"/>
    </source>
</evidence>
<dbReference type="SMART" id="SM00671">
    <property type="entry name" value="SEL1"/>
    <property type="match status" value="3"/>
</dbReference>
<dbReference type="InterPro" id="IPR015917">
    <property type="entry name" value="Pept_C14A"/>
</dbReference>
<feature type="signal peptide" evidence="2">
    <location>
        <begin position="1"/>
        <end position="18"/>
    </location>
</feature>